<dbReference type="EMBL" id="JAAGYV010000007">
    <property type="protein sequence ID" value="NEK71577.1"/>
    <property type="molecule type" value="Genomic_DNA"/>
</dbReference>
<reference evidence="1" key="1">
    <citation type="submission" date="2019-11" db="EMBL/GenBank/DDBJ databases">
        <title>Genome-resolved metagenomics to study the prevalence of co-infection and intraspecific heterogeneity among plant pathogen metapopulations.</title>
        <authorList>
            <person name="Newberry E."/>
            <person name="Bhandari R."/>
            <person name="Kemble J."/>
            <person name="Sikora E."/>
            <person name="Potnis N."/>
        </authorList>
    </citation>
    <scope>NUCLEOTIDE SEQUENCE</scope>
    <source>
        <strain evidence="1">Xe_Pep_Tuscaloosa_18b</strain>
    </source>
</reference>
<comment type="caution">
    <text evidence="1">The sequence shown here is derived from an EMBL/GenBank/DDBJ whole genome shotgun (WGS) entry which is preliminary data.</text>
</comment>
<name>A0A6B3KDP6_XANEU</name>
<protein>
    <submittedName>
        <fullName evidence="1">Uncharacterized protein</fullName>
    </submittedName>
</protein>
<proteinExistence type="predicted"/>
<evidence type="ECO:0000313" key="1">
    <source>
        <dbReference type="EMBL" id="NEK71577.1"/>
    </source>
</evidence>
<organism evidence="1">
    <name type="scientific">Xanthomonas euvesicatoria</name>
    <dbReference type="NCBI Taxonomy" id="456327"/>
    <lineage>
        <taxon>Bacteria</taxon>
        <taxon>Pseudomonadati</taxon>
        <taxon>Pseudomonadota</taxon>
        <taxon>Gammaproteobacteria</taxon>
        <taxon>Lysobacterales</taxon>
        <taxon>Lysobacteraceae</taxon>
        <taxon>Xanthomonas</taxon>
    </lineage>
</organism>
<dbReference type="RefSeq" id="WP_039417322.1">
    <property type="nucleotide sequence ID" value="NZ_CP018467.1"/>
</dbReference>
<dbReference type="AlphaFoldDB" id="A0A6B3KDP6"/>
<sequence length="68" mass="7416">MAPLRVTLNVLHLHEIGAPAVPFLLGQTWTSVRRIHFIACAVADARCTDARASRKTLSHRKKVTPSAG</sequence>
<accession>A0A6B3KDP6</accession>
<gene>
    <name evidence="1" type="ORF">G3W62_01925</name>
</gene>